<keyword evidence="1" id="KW-1133">Transmembrane helix</keyword>
<gene>
    <name evidence="2" type="ORF">SJAV_26360</name>
</gene>
<accession>A0AAT9GUR0</accession>
<dbReference type="AlphaFoldDB" id="A0AAT9GUR0"/>
<organism evidence="2">
    <name type="scientific">Sulfurisphaera javensis</name>
    <dbReference type="NCBI Taxonomy" id="2049879"/>
    <lineage>
        <taxon>Archaea</taxon>
        <taxon>Thermoproteota</taxon>
        <taxon>Thermoprotei</taxon>
        <taxon>Sulfolobales</taxon>
        <taxon>Sulfolobaceae</taxon>
        <taxon>Sulfurisphaera</taxon>
    </lineage>
</organism>
<keyword evidence="1" id="KW-0812">Transmembrane</keyword>
<dbReference type="KEGG" id="sjv:SJAV_26360"/>
<dbReference type="EMBL" id="AP031322">
    <property type="protein sequence ID" value="BFH74692.1"/>
    <property type="molecule type" value="Genomic_DNA"/>
</dbReference>
<feature type="transmembrane region" description="Helical" evidence="1">
    <location>
        <begin position="21"/>
        <end position="37"/>
    </location>
</feature>
<dbReference type="RefSeq" id="WP_369610178.1">
    <property type="nucleotide sequence ID" value="NZ_AP031322.1"/>
</dbReference>
<sequence length="45" mass="5199">MALAITNNIKLLVKKKRLIKLELYLMIIDILTLATYLNDKIAKLN</sequence>
<reference evidence="2" key="1">
    <citation type="submission" date="2024-03" db="EMBL/GenBank/DDBJ databases">
        <title>Complete genome sequence of Sulfurisphaera javensis strain KD-1.</title>
        <authorList>
            <person name="Sakai H."/>
            <person name="Nur N."/>
            <person name="Suwanto A."/>
            <person name="Kurosawa N."/>
        </authorList>
    </citation>
    <scope>NUCLEOTIDE SEQUENCE</scope>
    <source>
        <strain evidence="2">KD-1</strain>
    </source>
</reference>
<proteinExistence type="predicted"/>
<evidence type="ECO:0000313" key="2">
    <source>
        <dbReference type="EMBL" id="BFH74692.1"/>
    </source>
</evidence>
<name>A0AAT9GUR0_9CREN</name>
<keyword evidence="1" id="KW-0472">Membrane</keyword>
<dbReference type="GeneID" id="92355591"/>
<protein>
    <submittedName>
        <fullName evidence="2">Uncharacterized protein</fullName>
    </submittedName>
</protein>
<evidence type="ECO:0000256" key="1">
    <source>
        <dbReference type="SAM" id="Phobius"/>
    </source>
</evidence>